<dbReference type="GeneID" id="76044085"/>
<keyword evidence="6" id="KW-0464">Manganese</keyword>
<dbReference type="EMBL" id="JQBY01000018">
    <property type="protein sequence ID" value="KRN81890.1"/>
    <property type="molecule type" value="Genomic_DNA"/>
</dbReference>
<name>A0A0R2JX87_9LACO</name>
<keyword evidence="3 8" id="KW-0547">Nucleotide-binding</keyword>
<dbReference type="AlphaFoldDB" id="A0A0R2JX87"/>
<evidence type="ECO:0000313" key="12">
    <source>
        <dbReference type="Proteomes" id="UP000051749"/>
    </source>
</evidence>
<feature type="domain" description="ATP-grasp" evidence="9">
    <location>
        <begin position="115"/>
        <end position="301"/>
    </location>
</feature>
<reference evidence="11 13" key="2">
    <citation type="submission" date="2016-10" db="EMBL/GenBank/DDBJ databases">
        <authorList>
            <person name="Varghese N."/>
            <person name="Submissions S."/>
        </authorList>
    </citation>
    <scope>NUCLEOTIDE SEQUENCE [LARGE SCALE GENOMIC DNA]</scope>
    <source>
        <strain evidence="11 13">CGMCC 1.3889</strain>
    </source>
</reference>
<gene>
    <name evidence="10" type="ORF">IV87_GL000722</name>
    <name evidence="11" type="ORF">SAMN04487973_11137</name>
</gene>
<organism evidence="10 12">
    <name type="scientific">Pediococcus ethanolidurans</name>
    <dbReference type="NCBI Taxonomy" id="319653"/>
    <lineage>
        <taxon>Bacteria</taxon>
        <taxon>Bacillati</taxon>
        <taxon>Bacillota</taxon>
        <taxon>Bacilli</taxon>
        <taxon>Lactobacillales</taxon>
        <taxon>Lactobacillaceae</taxon>
        <taxon>Pediococcus</taxon>
    </lineage>
</organism>
<dbReference type="InterPro" id="IPR013815">
    <property type="entry name" value="ATP_grasp_subdomain_1"/>
</dbReference>
<evidence type="ECO:0000256" key="7">
    <source>
        <dbReference type="ARBA" id="ARBA00025704"/>
    </source>
</evidence>
<dbReference type="SUPFAM" id="SSF52440">
    <property type="entry name" value="PreATP-grasp domain"/>
    <property type="match status" value="1"/>
</dbReference>
<dbReference type="Pfam" id="PF22660">
    <property type="entry name" value="RS_preATP-grasp-like"/>
    <property type="match status" value="1"/>
</dbReference>
<dbReference type="PATRIC" id="fig|319653.3.peg.733"/>
<dbReference type="GO" id="GO:0046872">
    <property type="term" value="F:metal ion binding"/>
    <property type="evidence" value="ECO:0007669"/>
    <property type="project" value="InterPro"/>
</dbReference>
<dbReference type="Pfam" id="PF02222">
    <property type="entry name" value="ATP-grasp"/>
    <property type="match status" value="1"/>
</dbReference>
<evidence type="ECO:0000256" key="8">
    <source>
        <dbReference type="PROSITE-ProRule" id="PRU00409"/>
    </source>
</evidence>
<evidence type="ECO:0000256" key="3">
    <source>
        <dbReference type="ARBA" id="ARBA00022741"/>
    </source>
</evidence>
<dbReference type="Gene3D" id="3.40.50.20">
    <property type="match status" value="1"/>
</dbReference>
<dbReference type="EMBL" id="FOGK01000011">
    <property type="protein sequence ID" value="SER61689.1"/>
    <property type="molecule type" value="Genomic_DNA"/>
</dbReference>
<evidence type="ECO:0000313" key="13">
    <source>
        <dbReference type="Proteomes" id="UP000182818"/>
    </source>
</evidence>
<dbReference type="PANTHER" id="PTHR11609:SF5">
    <property type="entry name" value="PHOSPHORIBOSYLAMINOIMIDAZOLE CARBOXYLASE"/>
    <property type="match status" value="1"/>
</dbReference>
<evidence type="ECO:0000313" key="10">
    <source>
        <dbReference type="EMBL" id="KRN81890.1"/>
    </source>
</evidence>
<dbReference type="STRING" id="319653.SAMN04487973_11137"/>
<dbReference type="Gene3D" id="3.30.1490.20">
    <property type="entry name" value="ATP-grasp fold, A domain"/>
    <property type="match status" value="1"/>
</dbReference>
<evidence type="ECO:0000256" key="6">
    <source>
        <dbReference type="ARBA" id="ARBA00023211"/>
    </source>
</evidence>
<comment type="cofactor">
    <cofactor evidence="2">
        <name>Mg(2+)</name>
        <dbReference type="ChEBI" id="CHEBI:18420"/>
    </cofactor>
</comment>
<sequence>MAVANNATLYPGNTLGIIGDSSNGSQLITAARRLGLRVIAYGANEVSETMQLADVHIVGEPNDGNKLREFGEKCDSVIYESEHVDAQTLKYLEQFTKIPQGTNALEVTQDRLIERAFFDQLNLNSAPYATVISLSDIYESINLIGYPSILKPIQKSFAPHAELRINTQTDIPEAADLLNERTYILESTIPAQQELVMTIAQGMNGERKIFPIAENVYDEDHLLETIVPAAVSDSVQNELLRITNEIADALEYVGVFEISFSVTKTEDIYVKRIVPAIHRPGYVFNRSTNVSVFDQHLRAIAGMPLSDIKLFMPTIMVNFDKSQMSAIRTQWNIKNNWYFHMYAQNKTTEKQTRAGYALVEANSTQQAQEQIDNTEIWKHQTVVDFGNAE</sequence>
<evidence type="ECO:0000313" key="11">
    <source>
        <dbReference type="EMBL" id="SER61689.1"/>
    </source>
</evidence>
<evidence type="ECO:0000256" key="1">
    <source>
        <dbReference type="ARBA" id="ARBA00001936"/>
    </source>
</evidence>
<dbReference type="InterPro" id="IPR003135">
    <property type="entry name" value="ATP-grasp_carboxylate-amine"/>
</dbReference>
<evidence type="ECO:0000256" key="2">
    <source>
        <dbReference type="ARBA" id="ARBA00001946"/>
    </source>
</evidence>
<evidence type="ECO:0000256" key="5">
    <source>
        <dbReference type="ARBA" id="ARBA00022840"/>
    </source>
</evidence>
<dbReference type="SUPFAM" id="SSF56059">
    <property type="entry name" value="Glutathione synthetase ATP-binding domain-like"/>
    <property type="match status" value="1"/>
</dbReference>
<accession>A0A0R2JX87</accession>
<dbReference type="Proteomes" id="UP000182818">
    <property type="component" value="Unassembled WGS sequence"/>
</dbReference>
<proteinExistence type="predicted"/>
<evidence type="ECO:0000259" key="9">
    <source>
        <dbReference type="PROSITE" id="PS50975"/>
    </source>
</evidence>
<keyword evidence="5 8" id="KW-0067">ATP-binding</keyword>
<dbReference type="InterPro" id="IPR016185">
    <property type="entry name" value="PreATP-grasp_dom_sf"/>
</dbReference>
<dbReference type="GO" id="GO:0005524">
    <property type="term" value="F:ATP binding"/>
    <property type="evidence" value="ECO:0007669"/>
    <property type="project" value="UniProtKB-UniRule"/>
</dbReference>
<dbReference type="PROSITE" id="PS50975">
    <property type="entry name" value="ATP_GRASP"/>
    <property type="match status" value="1"/>
</dbReference>
<comment type="pathway">
    <text evidence="7">Purine metabolism.</text>
</comment>
<protein>
    <submittedName>
        <fullName evidence="11">5-(Carboxyamino)imidazole ribonucleotide synthase</fullName>
    </submittedName>
    <submittedName>
        <fullName evidence="10">Phosphoribosylaminoimidazole carboxylase, ATPase subunit</fullName>
    </submittedName>
</protein>
<dbReference type="InterPro" id="IPR011761">
    <property type="entry name" value="ATP-grasp"/>
</dbReference>
<comment type="cofactor">
    <cofactor evidence="1">
        <name>Mn(2+)</name>
        <dbReference type="ChEBI" id="CHEBI:29035"/>
    </cofactor>
</comment>
<evidence type="ECO:0000256" key="4">
    <source>
        <dbReference type="ARBA" id="ARBA00022755"/>
    </source>
</evidence>
<dbReference type="PANTHER" id="PTHR11609">
    <property type="entry name" value="PURINE BIOSYNTHESIS PROTEIN 6/7, PUR6/7"/>
    <property type="match status" value="1"/>
</dbReference>
<dbReference type="Proteomes" id="UP000051749">
    <property type="component" value="Unassembled WGS sequence"/>
</dbReference>
<dbReference type="GO" id="GO:0006164">
    <property type="term" value="P:purine nucleotide biosynthetic process"/>
    <property type="evidence" value="ECO:0007669"/>
    <property type="project" value="UniProtKB-KW"/>
</dbReference>
<dbReference type="OrthoDB" id="9804625at2"/>
<dbReference type="Gene3D" id="3.30.470.20">
    <property type="entry name" value="ATP-grasp fold, B domain"/>
    <property type="match status" value="1"/>
</dbReference>
<dbReference type="GO" id="GO:0005829">
    <property type="term" value="C:cytosol"/>
    <property type="evidence" value="ECO:0007669"/>
    <property type="project" value="TreeGrafter"/>
</dbReference>
<dbReference type="InterPro" id="IPR054350">
    <property type="entry name" value="PurT/PurK_preATP-grasp"/>
</dbReference>
<reference evidence="10 12" key="1">
    <citation type="journal article" date="2015" name="Genome Announc.">
        <title>Expanding the biotechnology potential of lactobacilli through comparative genomics of 213 strains and associated genera.</title>
        <authorList>
            <person name="Sun Z."/>
            <person name="Harris H.M."/>
            <person name="McCann A."/>
            <person name="Guo C."/>
            <person name="Argimon S."/>
            <person name="Zhang W."/>
            <person name="Yang X."/>
            <person name="Jeffery I.B."/>
            <person name="Cooney J.C."/>
            <person name="Kagawa T.F."/>
            <person name="Liu W."/>
            <person name="Song Y."/>
            <person name="Salvetti E."/>
            <person name="Wrobel A."/>
            <person name="Rasinkangas P."/>
            <person name="Parkhill J."/>
            <person name="Rea M.C."/>
            <person name="O'Sullivan O."/>
            <person name="Ritari J."/>
            <person name="Douillard F.P."/>
            <person name="Paul Ross R."/>
            <person name="Yang R."/>
            <person name="Briner A.E."/>
            <person name="Felis G.E."/>
            <person name="de Vos W.M."/>
            <person name="Barrangou R."/>
            <person name="Klaenhammer T.R."/>
            <person name="Caufield P.W."/>
            <person name="Cui Y."/>
            <person name="Zhang H."/>
            <person name="O'Toole P.W."/>
        </authorList>
    </citation>
    <scope>NUCLEOTIDE SEQUENCE [LARGE SCALE GENOMIC DNA]</scope>
    <source>
        <strain evidence="10 12">DSM 22301</strain>
    </source>
</reference>
<dbReference type="RefSeq" id="WP_057807200.1">
    <property type="nucleotide sequence ID" value="NZ_BJYP01000026.1"/>
</dbReference>
<keyword evidence="13" id="KW-1185">Reference proteome</keyword>
<keyword evidence="4" id="KW-0658">Purine biosynthesis</keyword>
<comment type="caution">
    <text evidence="10">The sequence shown here is derived from an EMBL/GenBank/DDBJ whole genome shotgun (WGS) entry which is preliminary data.</text>
</comment>